<evidence type="ECO:0000259" key="9">
    <source>
        <dbReference type="Pfam" id="PF24597"/>
    </source>
</evidence>
<evidence type="ECO:0000313" key="12">
    <source>
        <dbReference type="EnsemblMetazoa" id="CLYHEMP002808.1"/>
    </source>
</evidence>
<keyword evidence="5" id="KW-0472">Membrane</keyword>
<evidence type="ECO:0000256" key="1">
    <source>
        <dbReference type="ARBA" id="ARBA00004395"/>
    </source>
</evidence>
<evidence type="ECO:0000256" key="6">
    <source>
        <dbReference type="ARBA" id="ARBA00046326"/>
    </source>
</evidence>
<comment type="similarity">
    <text evidence="6">Belongs to the DOP1 family.</text>
</comment>
<sequence length="2210" mass="249436">MSGDDQKLMSDPKYKQFIQQIDKALKIFESSSEWADLISCLGKLSKVIQTYSQFSVLPRKLLIGKRLAQCLHPALPSGVHLKALECYNLILTQIGTGRLAQDLFIYSVGLFPLLSQASIAVRPILLNLYETHFLPLKKKLYPGLSGFLVALLPGIEEGSEFTERTTSILQKLCDSISEEIFFTCLWDTVLHSSMTRLSALLFAIGYIAKKPGQFKNSIVGKEVSLMVNALCASLDDSNVLVQRITLDFVISFFHFHSSVLSEKHVVKLLTYALGVLLRRDMSLNRRIFQWFLNVNSDGNPIHKMETTDDESESDTSGSREEKSYFDLYVHEPLTIAIIILFQNILESLEGAFEADSLTSKHRQTHLKPFRILITLLDKPEVGSAILNEIMLEIFRTLYKHSQVRSKLVDISIRIGKDVNSMHNELIKNANLLFSSLESYYIWEYLSKVLRRCVIVDKDAEHNKTLKACTNGFSSLIDIKLPTHLETFQIISYLLDVVSLETSLETQSEHWPNLLRTVIKELIKNSSKLDLKTMSEGISLVSKLFSRLSPIFNQPEMPTFTSTVLQQSPSKDGSLSPTLDTSATSFFEKGGISSCTDLSKTLFCQFVKETIFKNNLNARLLLEDSAGELDFNTLINQSSSNNEVEEKGLGSKVAETFQVFCQYLVKVSCFPLSSTPLQGEEENNSIPDWLLALLACCCFNDCFDIQSSALSTVLDLINVTLTTSQTKKTESYSKITPLISPSNLEWIQKSNLFKVIANNLWSRLLPNRCQHQQGAVQLFLQLHNISPSSGVCEDVINNALVSFDIHERELSHWRFTTLWHLSRDFYKDDNNKANTGTRTIDKCMFLIINSLRSENLRVREIAQQWLQHSVNFGDIGRILETILLVLLEPSTSRIAIHYVPLLKNKKEKNKTGRGSSITSVAKKGSGANSNKLEEIDEKIQSEDDDTREVTKSRTHSELSSGGFADDEDEELDDDMDELAESLNSLSNKKQETSTNSKTSKSNAQQRGGKTTPTHPLLIHKLLYTQRYDHQQCLHILSHIGSVLDNEGRAFICSAATTSMSVCNTPHQSLLRELLIRHRRALSGNQFYGSLADAHQLLIRASTAKYLEILLSVCLYFIRSDYQQEARASQADLEGNFTVQQASAKVLTQIAYLLLEIARDSGKGFSVYVNDLLSRSKIQRIALHCLLSTVYAVTGDYRESSEVGYYSMVEYPNLLETADLQNGKQRNHIDLQVSLLKFIESLIHLESCIGTDNPAHVNPTEKKSKRDKSGSIGKTPPFEYVAFKPIVSQPMFISASLTVLREKRWVHLHADWIKLLISCLPKFSNDMSKAIVPVVYQLCANLKTVTKIFKESYSGEREEESSVQIPPDYMLVLLNGLTSFCHYCLISTTTGGTLSSTAGRVSSKSKTSVDESSSLFSNLVQVFSNTSATPSKVTTSEEGSPALNETRDGLLGILPAIITAISSVWKVWDANKISTQNLPSKTPLAIGQTKAVRLSILQLITPIAMNHTVVFLASLADVWCLYRDSSFIKPHPNLHSKEWLHLSNKKYIPSITEDQSVLLEIIQAIKALTLDTIVDTSKQVLRQLIAMKERNQPVPLEVCMLQFLYELLSKGSDDLDSIKTTLMALLKDAHSLNMTPPALFVLMAILNIYVQKIPVSEERRSRREIQDLVTKFLESLNAIAASSLEGSAWFRRSLQVVTQQDQSSDLEESTATTLSDKSSFPENLPPPTPNVVNSKTSQYSVPAILILAEYIAPMMDLVYVSEEKDKIASALVYLIYNIIPYLKNHSTQNNTGYRASSALLAAISDYQYTLRAWRKDVYELFLDSDFFQMDLLSFGFWRIIIDRLITYDNSVFKDLMQKIVLSQSGAINIFANREQEMEQRAQLLKRLSFVIFCGDLDQYHQYIPDIQERLAESIRQLQGPFLHEQVFLCFRLLLVRMSPNHLISFWPPILAELVLVFVHMEHELINGGKPKNKTKVAVLESFLGINGYFKDPTKWLRLYLAVCKLLDFLLILPSESLPHYQVYKWAFTETPGVYCTPNLDEITDEELSDKPATESPKDKGHDSKVRSKKEQHNGGKVGKVEEVSKMAVLNSPISEQKRLASKEKLLKAKSRESIKHRHISAVFFPYITRIVRILQQKNLGEDSWHTPLRVPGELILLQKKIQSIYDLLPFFISVTGDLVKQDVDVTKFARFKMQLVEELIEKDFIEHSSSLT</sequence>
<dbReference type="PANTHER" id="PTHR14042">
    <property type="entry name" value="DOPEY-RELATED"/>
    <property type="match status" value="1"/>
</dbReference>
<dbReference type="Pfam" id="PF24597">
    <property type="entry name" value="TPR_DOP1_M"/>
    <property type="match status" value="1"/>
</dbReference>
<dbReference type="InterPro" id="IPR007249">
    <property type="entry name" value="DOP1_N"/>
</dbReference>
<feature type="region of interest" description="Disordered" evidence="7">
    <location>
        <begin position="2044"/>
        <end position="2074"/>
    </location>
</feature>
<feature type="compositionally biased region" description="Acidic residues" evidence="7">
    <location>
        <begin position="963"/>
        <end position="978"/>
    </location>
</feature>
<organism evidence="12 13">
    <name type="scientific">Clytia hemisphaerica</name>
    <dbReference type="NCBI Taxonomy" id="252671"/>
    <lineage>
        <taxon>Eukaryota</taxon>
        <taxon>Metazoa</taxon>
        <taxon>Cnidaria</taxon>
        <taxon>Hydrozoa</taxon>
        <taxon>Hydroidolina</taxon>
        <taxon>Leptothecata</taxon>
        <taxon>Obeliida</taxon>
        <taxon>Clytiidae</taxon>
        <taxon>Clytia</taxon>
    </lineage>
</organism>
<keyword evidence="13" id="KW-1185">Reference proteome</keyword>
<keyword evidence="2" id="KW-0813">Transport</keyword>
<evidence type="ECO:0000256" key="3">
    <source>
        <dbReference type="ARBA" id="ARBA00022927"/>
    </source>
</evidence>
<dbReference type="GO" id="GO:0005768">
    <property type="term" value="C:endosome"/>
    <property type="evidence" value="ECO:0007669"/>
    <property type="project" value="TreeGrafter"/>
</dbReference>
<dbReference type="Pfam" id="PF24598">
    <property type="entry name" value="DOP1_C"/>
    <property type="match status" value="1"/>
</dbReference>
<evidence type="ECO:0008006" key="14">
    <source>
        <dbReference type="Google" id="ProtNLM"/>
    </source>
</evidence>
<evidence type="ECO:0000259" key="10">
    <source>
        <dbReference type="Pfam" id="PF24598"/>
    </source>
</evidence>
<feature type="domain" description="DOP1-like C-terminal" evidence="10">
    <location>
        <begin position="1626"/>
        <end position="2068"/>
    </location>
</feature>
<dbReference type="GO" id="GO:0006895">
    <property type="term" value="P:Golgi to endosome transport"/>
    <property type="evidence" value="ECO:0007669"/>
    <property type="project" value="InterPro"/>
</dbReference>
<feature type="region of interest" description="Disordered" evidence="7">
    <location>
        <begin position="907"/>
        <end position="1012"/>
    </location>
</feature>
<dbReference type="PANTHER" id="PTHR14042:SF24">
    <property type="entry name" value="PROTEIN DOPEY-1 HOMOLOG"/>
    <property type="match status" value="1"/>
</dbReference>
<feature type="compositionally biased region" description="Basic and acidic residues" evidence="7">
    <location>
        <begin position="930"/>
        <end position="955"/>
    </location>
</feature>
<feature type="domain" description="DOP1 N-terminal" evidence="8">
    <location>
        <begin position="11"/>
        <end position="294"/>
    </location>
</feature>
<feature type="domain" description="DOP1-like TPR" evidence="11">
    <location>
        <begin position="1013"/>
        <end position="1384"/>
    </location>
</feature>
<dbReference type="GO" id="GO:0005829">
    <property type="term" value="C:cytosol"/>
    <property type="evidence" value="ECO:0007669"/>
    <property type="project" value="GOC"/>
</dbReference>
<evidence type="ECO:0000259" key="8">
    <source>
        <dbReference type="Pfam" id="PF04118"/>
    </source>
</evidence>
<name>A0A7M5V3I1_9CNID</name>
<feature type="domain" description="DOP1-like middle TPR" evidence="9">
    <location>
        <begin position="360"/>
        <end position="547"/>
    </location>
</feature>
<accession>A0A7M5V3I1</accession>
<evidence type="ECO:0000256" key="7">
    <source>
        <dbReference type="SAM" id="MobiDB-lite"/>
    </source>
</evidence>
<dbReference type="GO" id="GO:0005802">
    <property type="term" value="C:trans-Golgi network"/>
    <property type="evidence" value="ECO:0007669"/>
    <property type="project" value="TreeGrafter"/>
</dbReference>
<dbReference type="OrthoDB" id="297643at2759"/>
<evidence type="ECO:0000259" key="11">
    <source>
        <dbReference type="Pfam" id="PF24601"/>
    </source>
</evidence>
<feature type="region of interest" description="Disordered" evidence="7">
    <location>
        <begin position="1699"/>
        <end position="1731"/>
    </location>
</feature>
<feature type="compositionally biased region" description="Basic and acidic residues" evidence="7">
    <location>
        <begin position="2046"/>
        <end position="2074"/>
    </location>
</feature>
<dbReference type="InterPro" id="IPR056459">
    <property type="entry name" value="TPR_DOP1"/>
</dbReference>
<dbReference type="Proteomes" id="UP000594262">
    <property type="component" value="Unplaced"/>
</dbReference>
<proteinExistence type="inferred from homology"/>
<keyword evidence="4" id="KW-0333">Golgi apparatus</keyword>
<protein>
    <recommendedName>
        <fullName evidence="14">Dopey N-terminal domain-containing protein</fullName>
    </recommendedName>
</protein>
<reference evidence="12" key="1">
    <citation type="submission" date="2021-01" db="UniProtKB">
        <authorList>
            <consortium name="EnsemblMetazoa"/>
        </authorList>
    </citation>
    <scope>IDENTIFICATION</scope>
</reference>
<dbReference type="RefSeq" id="XP_066930303.1">
    <property type="nucleotide sequence ID" value="XM_067074202.1"/>
</dbReference>
<dbReference type="GeneID" id="136817870"/>
<dbReference type="EnsemblMetazoa" id="CLYHEMT002808.1">
    <property type="protein sequence ID" value="CLYHEMP002808.1"/>
    <property type="gene ID" value="CLYHEMG002808"/>
</dbReference>
<comment type="subcellular location">
    <subcellularLocation>
        <location evidence="1">Golgi apparatus membrane</location>
        <topology evidence="1">Peripheral membrane protein</topology>
    </subcellularLocation>
</comment>
<dbReference type="GO" id="GO:0000139">
    <property type="term" value="C:Golgi membrane"/>
    <property type="evidence" value="ECO:0007669"/>
    <property type="project" value="UniProtKB-SubCell"/>
</dbReference>
<dbReference type="InterPro" id="IPR056457">
    <property type="entry name" value="DOP1_C"/>
</dbReference>
<dbReference type="GO" id="GO:0015031">
    <property type="term" value="P:protein transport"/>
    <property type="evidence" value="ECO:0007669"/>
    <property type="project" value="UniProtKB-KW"/>
</dbReference>
<evidence type="ECO:0000256" key="4">
    <source>
        <dbReference type="ARBA" id="ARBA00023034"/>
    </source>
</evidence>
<evidence type="ECO:0000256" key="2">
    <source>
        <dbReference type="ARBA" id="ARBA00022448"/>
    </source>
</evidence>
<evidence type="ECO:0000313" key="13">
    <source>
        <dbReference type="Proteomes" id="UP000594262"/>
    </source>
</evidence>
<dbReference type="InterPro" id="IPR056458">
    <property type="entry name" value="TPR_DOP1_M"/>
</dbReference>
<keyword evidence="3" id="KW-0653">Protein transport</keyword>
<feature type="compositionally biased region" description="Polar residues" evidence="7">
    <location>
        <begin position="1699"/>
        <end position="1719"/>
    </location>
</feature>
<evidence type="ECO:0000256" key="5">
    <source>
        <dbReference type="ARBA" id="ARBA00023136"/>
    </source>
</evidence>
<feature type="compositionally biased region" description="Low complexity" evidence="7">
    <location>
        <begin position="991"/>
        <end position="1001"/>
    </location>
</feature>
<dbReference type="InterPro" id="IPR040314">
    <property type="entry name" value="DOP1"/>
</dbReference>
<dbReference type="Pfam" id="PF04118">
    <property type="entry name" value="Dopey_N"/>
    <property type="match status" value="1"/>
</dbReference>
<dbReference type="Pfam" id="PF24601">
    <property type="entry name" value="TPR_DOP1"/>
    <property type="match status" value="1"/>
</dbReference>
<feature type="compositionally biased region" description="Polar residues" evidence="7">
    <location>
        <begin position="1002"/>
        <end position="1012"/>
    </location>
</feature>